<feature type="non-terminal residue" evidence="1">
    <location>
        <position position="1"/>
    </location>
</feature>
<evidence type="ECO:0000313" key="1">
    <source>
        <dbReference type="EMBL" id="JAT11252.1"/>
    </source>
</evidence>
<name>A0A1B6KIG7_9HEMI</name>
<proteinExistence type="predicted"/>
<feature type="non-terminal residue" evidence="1">
    <location>
        <position position="108"/>
    </location>
</feature>
<dbReference type="EMBL" id="GEBQ01028725">
    <property type="protein sequence ID" value="JAT11252.1"/>
    <property type="molecule type" value="Transcribed_RNA"/>
</dbReference>
<gene>
    <name evidence="1" type="ORF">g.32364</name>
</gene>
<evidence type="ECO:0008006" key="2">
    <source>
        <dbReference type="Google" id="ProtNLM"/>
    </source>
</evidence>
<organism evidence="1">
    <name type="scientific">Graphocephala atropunctata</name>
    <dbReference type="NCBI Taxonomy" id="36148"/>
    <lineage>
        <taxon>Eukaryota</taxon>
        <taxon>Metazoa</taxon>
        <taxon>Ecdysozoa</taxon>
        <taxon>Arthropoda</taxon>
        <taxon>Hexapoda</taxon>
        <taxon>Insecta</taxon>
        <taxon>Pterygota</taxon>
        <taxon>Neoptera</taxon>
        <taxon>Paraneoptera</taxon>
        <taxon>Hemiptera</taxon>
        <taxon>Auchenorrhyncha</taxon>
        <taxon>Membracoidea</taxon>
        <taxon>Cicadellidae</taxon>
        <taxon>Cicadellinae</taxon>
        <taxon>Cicadellini</taxon>
        <taxon>Graphocephala</taxon>
    </lineage>
</organism>
<dbReference type="Gene3D" id="2.120.10.30">
    <property type="entry name" value="TolB, C-terminal domain"/>
    <property type="match status" value="1"/>
</dbReference>
<accession>A0A1B6KIG7</accession>
<reference evidence="1" key="1">
    <citation type="submission" date="2015-11" db="EMBL/GenBank/DDBJ databases">
        <title>De novo transcriptome assembly of four potential Pierce s Disease insect vectors from Arizona vineyards.</title>
        <authorList>
            <person name="Tassone E.E."/>
        </authorList>
    </citation>
    <scope>NUCLEOTIDE SEQUENCE</scope>
</reference>
<dbReference type="SUPFAM" id="SSF63825">
    <property type="entry name" value="YWTD domain"/>
    <property type="match status" value="1"/>
</dbReference>
<dbReference type="AlphaFoldDB" id="A0A1B6KIG7"/>
<protein>
    <recommendedName>
        <fullName evidence="2">SMP-30/Gluconolactonase/LRE-like region domain-containing protein</fullName>
    </recommendedName>
</protein>
<dbReference type="InterPro" id="IPR011042">
    <property type="entry name" value="6-blade_b-propeller_TolB-like"/>
</dbReference>
<sequence>NHTCEQVLKTHSLLVGAGASLVEVEHQRLGRLTTKPVHLTNVYKIGALAYDALTGHVIVSDAAEKKVVSLNPMTGETSVLLVAHELGKVEGMDVDPYGHNLYWADSER</sequence>